<evidence type="ECO:0000256" key="6">
    <source>
        <dbReference type="ARBA" id="ARBA00022755"/>
    </source>
</evidence>
<dbReference type="GO" id="GO:0006177">
    <property type="term" value="P:GMP biosynthetic process"/>
    <property type="evidence" value="ECO:0007669"/>
    <property type="project" value="UniProtKB-KW"/>
</dbReference>
<evidence type="ECO:0000259" key="16">
    <source>
        <dbReference type="PROSITE" id="PS51371"/>
    </source>
</evidence>
<feature type="binding site" evidence="13">
    <location>
        <begin position="311"/>
        <end position="313"/>
    </location>
    <ligand>
        <name>NAD(+)</name>
        <dbReference type="ChEBI" id="CHEBI:57540"/>
    </ligand>
</feature>
<proteinExistence type="inferred from homology"/>
<feature type="active site" description="Proton acceptor" evidence="12">
    <location>
        <position position="417"/>
    </location>
</feature>
<keyword evidence="18" id="KW-1185">Reference proteome</keyword>
<dbReference type="NCBIfam" id="NF005493">
    <property type="entry name" value="PRK07107.1"/>
    <property type="match status" value="1"/>
</dbReference>
<dbReference type="EMBL" id="JAJOMB010000004">
    <property type="protein sequence ID" value="MCD5311178.1"/>
    <property type="molecule type" value="Genomic_DNA"/>
</dbReference>
<dbReference type="SUPFAM" id="SSF54631">
    <property type="entry name" value="CBS-domain pair"/>
    <property type="match status" value="1"/>
</dbReference>
<dbReference type="PROSITE" id="PS00487">
    <property type="entry name" value="IMP_DH_GMP_RED"/>
    <property type="match status" value="1"/>
</dbReference>
<dbReference type="InterPro" id="IPR013785">
    <property type="entry name" value="Aldolase_TIM"/>
</dbReference>
<comment type="similarity">
    <text evidence="2">Belongs to the IMPDH/GMPR family.</text>
</comment>
<dbReference type="GO" id="GO:0003938">
    <property type="term" value="F:IMP dehydrogenase activity"/>
    <property type="evidence" value="ECO:0007669"/>
    <property type="project" value="UniProtKB-EC"/>
</dbReference>
<dbReference type="SMART" id="SM00116">
    <property type="entry name" value="CBS"/>
    <property type="match status" value="2"/>
</dbReference>
<dbReference type="PIRSF" id="PIRSF000130">
    <property type="entry name" value="IMPDH"/>
    <property type="match status" value="1"/>
</dbReference>
<dbReference type="SMART" id="SM01240">
    <property type="entry name" value="IMPDH"/>
    <property type="match status" value="1"/>
</dbReference>
<evidence type="ECO:0000256" key="10">
    <source>
        <dbReference type="ARBA" id="ARBA00023122"/>
    </source>
</evidence>
<dbReference type="EC" id="1.1.1.205" evidence="17"/>
<feature type="binding site" description="in other chain" evidence="14">
    <location>
        <position position="315"/>
    </location>
    <ligand>
        <name>K(+)</name>
        <dbReference type="ChEBI" id="CHEBI:29103"/>
        <note>ligand shared between two tetrameric partners</note>
    </ligand>
</feature>
<evidence type="ECO:0000256" key="14">
    <source>
        <dbReference type="PIRSR" id="PIRSR000130-4"/>
    </source>
</evidence>
<feature type="binding site" description="in other chain" evidence="14">
    <location>
        <position position="313"/>
    </location>
    <ligand>
        <name>K(+)</name>
        <dbReference type="ChEBI" id="CHEBI:29103"/>
        <note>ligand shared between two tetrameric partners</note>
    </ligand>
</feature>
<evidence type="ECO:0000256" key="12">
    <source>
        <dbReference type="PIRSR" id="PIRSR000130-1"/>
    </source>
</evidence>
<organism evidence="17 18">
    <name type="scientific">Kineosporia babensis</name>
    <dbReference type="NCBI Taxonomy" id="499548"/>
    <lineage>
        <taxon>Bacteria</taxon>
        <taxon>Bacillati</taxon>
        <taxon>Actinomycetota</taxon>
        <taxon>Actinomycetes</taxon>
        <taxon>Kineosporiales</taxon>
        <taxon>Kineosporiaceae</taxon>
        <taxon>Kineosporia</taxon>
    </lineage>
</organism>
<dbReference type="GO" id="GO:0006183">
    <property type="term" value="P:GTP biosynthetic process"/>
    <property type="evidence" value="ECO:0007669"/>
    <property type="project" value="TreeGrafter"/>
</dbReference>
<evidence type="ECO:0000256" key="7">
    <source>
        <dbReference type="ARBA" id="ARBA00022958"/>
    </source>
</evidence>
<dbReference type="PANTHER" id="PTHR11911">
    <property type="entry name" value="INOSINE-5-MONOPHOSPHATE DEHYDROGENASE RELATED"/>
    <property type="match status" value="1"/>
</dbReference>
<dbReference type="GO" id="GO:0006166">
    <property type="term" value="P:purine ribonucleoside salvage"/>
    <property type="evidence" value="ECO:0007669"/>
    <property type="project" value="UniProtKB-KW"/>
</dbReference>
<dbReference type="InterPro" id="IPR001093">
    <property type="entry name" value="IMP_DH_GMPRt"/>
</dbReference>
<dbReference type="Pfam" id="PF00571">
    <property type="entry name" value="CBS"/>
    <property type="match status" value="2"/>
</dbReference>
<keyword evidence="8 17" id="KW-0560">Oxidoreductase</keyword>
<dbReference type="CDD" id="cd04601">
    <property type="entry name" value="CBS_pair_IMPDH"/>
    <property type="match status" value="1"/>
</dbReference>
<dbReference type="CDD" id="cd00381">
    <property type="entry name" value="IMPDH"/>
    <property type="match status" value="1"/>
</dbReference>
<evidence type="ECO:0000256" key="3">
    <source>
        <dbReference type="ARBA" id="ARBA00022723"/>
    </source>
</evidence>
<evidence type="ECO:0000256" key="4">
    <source>
        <dbReference type="ARBA" id="ARBA00022726"/>
    </source>
</evidence>
<name>A0A9X1NDQ8_9ACTN</name>
<keyword evidence="4" id="KW-0660">Purine salvage</keyword>
<dbReference type="InterPro" id="IPR000644">
    <property type="entry name" value="CBS_dom"/>
</dbReference>
<evidence type="ECO:0000256" key="13">
    <source>
        <dbReference type="PIRSR" id="PIRSR000130-3"/>
    </source>
</evidence>
<evidence type="ECO:0000313" key="17">
    <source>
        <dbReference type="EMBL" id="MCD5311178.1"/>
    </source>
</evidence>
<keyword evidence="3" id="KW-0479">Metal-binding</keyword>
<evidence type="ECO:0000256" key="2">
    <source>
        <dbReference type="ARBA" id="ARBA00005502"/>
    </source>
</evidence>
<dbReference type="FunFam" id="3.20.20.70:FF:000424">
    <property type="entry name" value="Inosine-5'-monophosphate dehydrogenase 2"/>
    <property type="match status" value="1"/>
</dbReference>
<dbReference type="SUPFAM" id="SSF51412">
    <property type="entry name" value="Inosine monophosphate dehydrogenase (IMPDH)"/>
    <property type="match status" value="1"/>
</dbReference>
<evidence type="ECO:0000256" key="11">
    <source>
        <dbReference type="ARBA" id="ARBA00048028"/>
    </source>
</evidence>
<evidence type="ECO:0000256" key="1">
    <source>
        <dbReference type="ARBA" id="ARBA00001958"/>
    </source>
</evidence>
<comment type="cofactor">
    <cofactor evidence="1">
        <name>K(+)</name>
        <dbReference type="ChEBI" id="CHEBI:29103"/>
    </cofactor>
</comment>
<keyword evidence="5" id="KW-0332">GMP biosynthesis</keyword>
<dbReference type="PANTHER" id="PTHR11911:SF111">
    <property type="entry name" value="INOSINE-5'-MONOPHOSPHATE DEHYDROGENASE"/>
    <property type="match status" value="1"/>
</dbReference>
<dbReference type="GO" id="GO:0046872">
    <property type="term" value="F:metal ion binding"/>
    <property type="evidence" value="ECO:0007669"/>
    <property type="project" value="UniProtKB-KW"/>
</dbReference>
<accession>A0A9X1NDQ8</accession>
<dbReference type="InterPro" id="IPR046342">
    <property type="entry name" value="CBS_dom_sf"/>
</dbReference>
<keyword evidence="9 13" id="KW-0520">NAD</keyword>
<keyword evidence="6" id="KW-0658">Purine biosynthesis</keyword>
<dbReference type="Pfam" id="PF00478">
    <property type="entry name" value="IMPDH"/>
    <property type="match status" value="1"/>
</dbReference>
<dbReference type="InterPro" id="IPR015875">
    <property type="entry name" value="IMP_DH/GMP_Rdtase_CS"/>
</dbReference>
<comment type="caution">
    <text evidence="17">The sequence shown here is derived from an EMBL/GenBank/DDBJ whole genome shotgun (WGS) entry which is preliminary data.</text>
</comment>
<keyword evidence="7 14" id="KW-0630">Potassium</keyword>
<protein>
    <submittedName>
        <fullName evidence="17">IMP dehydrogenase</fullName>
        <ecNumber evidence="17">1.1.1.205</ecNumber>
    </submittedName>
</protein>
<reference evidence="17" key="1">
    <citation type="submission" date="2021-11" db="EMBL/GenBank/DDBJ databases">
        <title>Streptomyces corallinus and Kineosporia corallina sp. nov., two new coral-derived marine actinobacteria.</title>
        <authorList>
            <person name="Buangrab K."/>
            <person name="Sutthacheep M."/>
            <person name="Yeemin T."/>
            <person name="Harunari E."/>
            <person name="Igarashi Y."/>
            <person name="Sripreechasak P."/>
            <person name="Kanchanasin P."/>
            <person name="Tanasupawat S."/>
            <person name="Phongsopitanun W."/>
        </authorList>
    </citation>
    <scope>NUCLEOTIDE SEQUENCE</scope>
    <source>
        <strain evidence="17">JCM 31032</strain>
    </source>
</reference>
<comment type="catalytic activity">
    <reaction evidence="11">
        <text>IMP + NAD(+) + H2O = XMP + NADH + H(+)</text>
        <dbReference type="Rhea" id="RHEA:11708"/>
        <dbReference type="ChEBI" id="CHEBI:15377"/>
        <dbReference type="ChEBI" id="CHEBI:15378"/>
        <dbReference type="ChEBI" id="CHEBI:57464"/>
        <dbReference type="ChEBI" id="CHEBI:57540"/>
        <dbReference type="ChEBI" id="CHEBI:57945"/>
        <dbReference type="ChEBI" id="CHEBI:58053"/>
        <dbReference type="EC" id="1.1.1.205"/>
    </reaction>
</comment>
<evidence type="ECO:0000256" key="15">
    <source>
        <dbReference type="PROSITE-ProRule" id="PRU00703"/>
    </source>
</evidence>
<keyword evidence="10 15" id="KW-0129">CBS domain</keyword>
<dbReference type="Proteomes" id="UP001138997">
    <property type="component" value="Unassembled WGS sequence"/>
</dbReference>
<evidence type="ECO:0000256" key="5">
    <source>
        <dbReference type="ARBA" id="ARBA00022749"/>
    </source>
</evidence>
<dbReference type="AlphaFoldDB" id="A0A9X1NDQ8"/>
<dbReference type="Gene3D" id="3.20.20.70">
    <property type="entry name" value="Aldolase class I"/>
    <property type="match status" value="1"/>
</dbReference>
<feature type="binding site" evidence="13">
    <location>
        <begin position="260"/>
        <end position="262"/>
    </location>
    <ligand>
        <name>NAD(+)</name>
        <dbReference type="ChEBI" id="CHEBI:57540"/>
    </ligand>
</feature>
<dbReference type="PROSITE" id="PS51371">
    <property type="entry name" value="CBS"/>
    <property type="match status" value="1"/>
</dbReference>
<evidence type="ECO:0000256" key="8">
    <source>
        <dbReference type="ARBA" id="ARBA00023002"/>
    </source>
</evidence>
<evidence type="ECO:0000313" key="18">
    <source>
        <dbReference type="Proteomes" id="UP001138997"/>
    </source>
</evidence>
<feature type="active site" description="Thioimidate intermediate" evidence="12">
    <location>
        <position position="318"/>
    </location>
</feature>
<feature type="binding site" description="in other chain" evidence="14">
    <location>
        <position position="318"/>
    </location>
    <ligand>
        <name>K(+)</name>
        <dbReference type="ChEBI" id="CHEBI:29103"/>
        <note>ligand shared between two tetrameric partners</note>
    </ligand>
</feature>
<sequence length="498" mass="54303">MQILSEISRTFGEYLLVPNLTTANCTPEAVDLSAPLTRHPVGESAQIRIAIPMVSAVMEAVSSPRLAIAIAQAGGLSFVHQNQPIAQQAEMVAAVKRNKAGFRHSEINIRPTATLAEVAALLEQAERDIAVVTDDGSPTGRFLGLISLRDFHPQRHDLNAGVETRMRAKADLVVAPPTISLSEANTLLWDQRLDVLPVVDNQGRLASVVLRRDYELHKRFRNESVDDDKRFRVGAGVNTRDYRDRIPALVEAGADILCLDSSDGYSVYQSDVLDWVRSTYGQNVRIGAGNVVDGRGFRYLADAGADFVKIGIGGGSICITRDAKGIGRGQASAVLDVVRERDRYAGETGEYVPLCSDGGILQDSHMAIALAFGADFLMLGRYFARFEESPSALVRVDDQFFKEYWGEGSARARNAARYGQASGLLFEEGVDGYVPYAGRLDENVSVTLAKIKATMVSCGSITLRQFHDSATLVEVSHQSFLQNSQDIRLRERPSGGRT</sequence>
<gene>
    <name evidence="17" type="ORF">LR394_09735</name>
</gene>
<feature type="domain" description="CBS" evidence="16">
    <location>
        <begin position="166"/>
        <end position="224"/>
    </location>
</feature>
<dbReference type="InterPro" id="IPR005990">
    <property type="entry name" value="IMP_DH"/>
</dbReference>
<evidence type="ECO:0000256" key="9">
    <source>
        <dbReference type="ARBA" id="ARBA00023027"/>
    </source>
</evidence>